<dbReference type="InterPro" id="IPR008993">
    <property type="entry name" value="TIMP-like_OB-fold"/>
</dbReference>
<dbReference type="SUPFAM" id="SSF50242">
    <property type="entry name" value="TIMP-like"/>
    <property type="match status" value="1"/>
</dbReference>
<protein>
    <submittedName>
        <fullName evidence="5">Agrin-like</fullName>
    </submittedName>
</protein>
<feature type="chain" id="PRO_5045309978" evidence="2">
    <location>
        <begin position="27"/>
        <end position="150"/>
    </location>
</feature>
<accession>A0ABM1BZJ8</accession>
<dbReference type="GeneID" id="106475500"/>
<dbReference type="Pfam" id="PF03146">
    <property type="entry name" value="NtA"/>
    <property type="match status" value="1"/>
</dbReference>
<reference evidence="5" key="1">
    <citation type="submission" date="2025-08" db="UniProtKB">
        <authorList>
            <consortium name="RefSeq"/>
        </authorList>
    </citation>
    <scope>IDENTIFICATION</scope>
    <source>
        <tissue evidence="5">Muscle</tissue>
    </source>
</reference>
<dbReference type="Proteomes" id="UP000694941">
    <property type="component" value="Unplaced"/>
</dbReference>
<evidence type="ECO:0000259" key="3">
    <source>
        <dbReference type="PROSITE" id="PS51121"/>
    </source>
</evidence>
<comment type="caution">
    <text evidence="1">Lacks conserved residue(s) required for the propagation of feature annotation.</text>
</comment>
<keyword evidence="2" id="KW-0732">Signal</keyword>
<feature type="domain" description="NtA" evidence="3">
    <location>
        <begin position="33"/>
        <end position="147"/>
    </location>
</feature>
<evidence type="ECO:0000313" key="4">
    <source>
        <dbReference type="Proteomes" id="UP000694941"/>
    </source>
</evidence>
<gene>
    <name evidence="5" type="primary">LOC106475500</name>
</gene>
<sequence length="150" mass="17085">MTTFRSLRYLVLVAAMLLGVPWDVQPRNRRSYCREVALEEREEVANVIFTGTVLKLYRSQTDIYRGSIRVKRVIKGDSNLAENTIIVDGFGDPRICFSDVRERDTRIFLVSQLHGGHLRLNSSVIRLSLRSLNKAISAVRGKTFKTTVIS</sequence>
<feature type="signal peptide" evidence="2">
    <location>
        <begin position="1"/>
        <end position="26"/>
    </location>
</feature>
<dbReference type="Gene3D" id="2.40.50.120">
    <property type="match status" value="1"/>
</dbReference>
<name>A0ABM1BZJ8_LIMPO</name>
<keyword evidence="4" id="KW-1185">Reference proteome</keyword>
<evidence type="ECO:0000256" key="1">
    <source>
        <dbReference type="PROSITE-ProRule" id="PRU00443"/>
    </source>
</evidence>
<dbReference type="RefSeq" id="XP_013791633.2">
    <property type="nucleotide sequence ID" value="XM_013936179.2"/>
</dbReference>
<proteinExistence type="predicted"/>
<dbReference type="PROSITE" id="PS51121">
    <property type="entry name" value="NTA"/>
    <property type="match status" value="1"/>
</dbReference>
<dbReference type="InterPro" id="IPR004850">
    <property type="entry name" value="NtA_dom"/>
</dbReference>
<organism evidence="4 5">
    <name type="scientific">Limulus polyphemus</name>
    <name type="common">Atlantic horseshoe crab</name>
    <dbReference type="NCBI Taxonomy" id="6850"/>
    <lineage>
        <taxon>Eukaryota</taxon>
        <taxon>Metazoa</taxon>
        <taxon>Ecdysozoa</taxon>
        <taxon>Arthropoda</taxon>
        <taxon>Chelicerata</taxon>
        <taxon>Merostomata</taxon>
        <taxon>Xiphosura</taxon>
        <taxon>Limulidae</taxon>
        <taxon>Limulus</taxon>
    </lineage>
</organism>
<evidence type="ECO:0000256" key="2">
    <source>
        <dbReference type="SAM" id="SignalP"/>
    </source>
</evidence>
<evidence type="ECO:0000313" key="5">
    <source>
        <dbReference type="RefSeq" id="XP_013791633.2"/>
    </source>
</evidence>